<accession>A0A183CM81</accession>
<dbReference type="AlphaFoldDB" id="A0A183CM81"/>
<feature type="compositionally biased region" description="Gly residues" evidence="1">
    <location>
        <begin position="74"/>
        <end position="94"/>
    </location>
</feature>
<dbReference type="Proteomes" id="UP000050741">
    <property type="component" value="Unassembled WGS sequence"/>
</dbReference>
<reference evidence="3" key="3">
    <citation type="submission" date="2016-06" db="UniProtKB">
        <authorList>
            <consortium name="WormBaseParasite"/>
        </authorList>
    </citation>
    <scope>IDENTIFICATION</scope>
</reference>
<dbReference type="WBParaSite" id="GPLIN_001398700">
    <property type="protein sequence ID" value="GPLIN_001398700"/>
    <property type="gene ID" value="GPLIN_001398700"/>
</dbReference>
<protein>
    <submittedName>
        <fullName evidence="3">WD_REPEATS_REGION domain-containing protein</fullName>
    </submittedName>
</protein>
<reference evidence="2" key="1">
    <citation type="submission" date="2013-12" db="EMBL/GenBank/DDBJ databases">
        <authorList>
            <person name="Aslett M."/>
        </authorList>
    </citation>
    <scope>NUCLEOTIDE SEQUENCE [LARGE SCALE GENOMIC DNA]</scope>
    <source>
        <strain evidence="2">Lindley</strain>
    </source>
</reference>
<name>A0A183CM81_GLOPA</name>
<evidence type="ECO:0000256" key="1">
    <source>
        <dbReference type="SAM" id="MobiDB-lite"/>
    </source>
</evidence>
<organism evidence="2 3">
    <name type="scientific">Globodera pallida</name>
    <name type="common">Potato cyst nematode worm</name>
    <name type="synonym">Heterodera pallida</name>
    <dbReference type="NCBI Taxonomy" id="36090"/>
    <lineage>
        <taxon>Eukaryota</taxon>
        <taxon>Metazoa</taxon>
        <taxon>Ecdysozoa</taxon>
        <taxon>Nematoda</taxon>
        <taxon>Chromadorea</taxon>
        <taxon>Rhabditida</taxon>
        <taxon>Tylenchina</taxon>
        <taxon>Tylenchomorpha</taxon>
        <taxon>Tylenchoidea</taxon>
        <taxon>Heteroderidae</taxon>
        <taxon>Heteroderinae</taxon>
        <taxon>Globodera</taxon>
    </lineage>
</organism>
<sequence>MDDATVSLFDIDGRGGVLSRLRYPTAGAGGAAGRLLLSAASFHSPLGATMSGLSSLFWGGRQRRNSSGGSSTKSGGGAGGSSYGESGSSGGLVGGDHFTSPQRHQQPQHQLQQRHHSGPSAFSHALPSATRAARRRHR</sequence>
<reference evidence="2" key="2">
    <citation type="submission" date="2014-05" db="EMBL/GenBank/DDBJ databases">
        <title>The genome and life-stage specific transcriptomes of Globodera pallida elucidate key aspects of plant parasitism by a cyst nematode.</title>
        <authorList>
            <person name="Cotton J.A."/>
            <person name="Lilley C.J."/>
            <person name="Jones L.M."/>
            <person name="Kikuchi T."/>
            <person name="Reid A.J."/>
            <person name="Thorpe P."/>
            <person name="Tsai I.J."/>
            <person name="Beasley H."/>
            <person name="Blok V."/>
            <person name="Cock P.J.A."/>
            <person name="Van den Akker S.E."/>
            <person name="Holroyd N."/>
            <person name="Hunt M."/>
            <person name="Mantelin S."/>
            <person name="Naghra H."/>
            <person name="Pain A."/>
            <person name="Palomares-Rius J.E."/>
            <person name="Zarowiecki M."/>
            <person name="Berriman M."/>
            <person name="Jones J.T."/>
            <person name="Urwin P.E."/>
        </authorList>
    </citation>
    <scope>NUCLEOTIDE SEQUENCE [LARGE SCALE GENOMIC DNA]</scope>
    <source>
        <strain evidence="2">Lindley</strain>
    </source>
</reference>
<feature type="region of interest" description="Disordered" evidence="1">
    <location>
        <begin position="58"/>
        <end position="138"/>
    </location>
</feature>
<feature type="compositionally biased region" description="Low complexity" evidence="1">
    <location>
        <begin position="101"/>
        <end position="111"/>
    </location>
</feature>
<keyword evidence="2" id="KW-1185">Reference proteome</keyword>
<proteinExistence type="predicted"/>
<evidence type="ECO:0000313" key="2">
    <source>
        <dbReference type="Proteomes" id="UP000050741"/>
    </source>
</evidence>
<evidence type="ECO:0000313" key="3">
    <source>
        <dbReference type="WBParaSite" id="GPLIN_001398700"/>
    </source>
</evidence>